<reference evidence="5" key="1">
    <citation type="submission" date="2020-06" db="EMBL/GenBank/DDBJ databases">
        <authorList>
            <person name="Li T."/>
            <person name="Hu X."/>
            <person name="Zhang T."/>
            <person name="Song X."/>
            <person name="Zhang H."/>
            <person name="Dai N."/>
            <person name="Sheng W."/>
            <person name="Hou X."/>
            <person name="Wei L."/>
        </authorList>
    </citation>
    <scope>NUCLEOTIDE SEQUENCE</scope>
    <source>
        <strain evidence="5">KEN1</strain>
        <tissue evidence="5">Leaf</tissue>
    </source>
</reference>
<keyword evidence="1" id="KW-0813">Transport</keyword>
<dbReference type="PANTHER" id="PTHR33214:SF30">
    <property type="entry name" value="BIFUNCTIONAL INHIBITOR_LIPID-TRANSFER PROTEIN_SEED STORAGE 2S ALBUMIN SUPERFAMILY PROTEIN"/>
    <property type="match status" value="1"/>
</dbReference>
<comment type="caution">
    <text evidence="5">The sequence shown here is derived from an EMBL/GenBank/DDBJ whole genome shotgun (WGS) entry which is preliminary data.</text>
</comment>
<dbReference type="Pfam" id="PF00234">
    <property type="entry name" value="Tryp_alpha_amyl"/>
    <property type="match status" value="1"/>
</dbReference>
<dbReference type="SUPFAM" id="SSF47699">
    <property type="entry name" value="Bifunctional inhibitor/lipid-transfer protein/seed storage 2S albumin"/>
    <property type="match status" value="1"/>
</dbReference>
<dbReference type="InterPro" id="IPR016140">
    <property type="entry name" value="Bifunc_inhib/LTP/seed_store"/>
</dbReference>
<evidence type="ECO:0000256" key="2">
    <source>
        <dbReference type="ARBA" id="ARBA00023121"/>
    </source>
</evidence>
<dbReference type="AlphaFoldDB" id="A0AAW2Y8C5"/>
<dbReference type="SMART" id="SM00499">
    <property type="entry name" value="AAI"/>
    <property type="match status" value="1"/>
</dbReference>
<evidence type="ECO:0000313" key="5">
    <source>
        <dbReference type="EMBL" id="KAL0461993.1"/>
    </source>
</evidence>
<keyword evidence="2" id="KW-0446">Lipid-binding</keyword>
<keyword evidence="3" id="KW-0732">Signal</keyword>
<feature type="signal peptide" evidence="3">
    <location>
        <begin position="1"/>
        <end position="21"/>
    </location>
</feature>
<name>A0AAW2Y8C5_9LAMI</name>
<evidence type="ECO:0000256" key="1">
    <source>
        <dbReference type="ARBA" id="ARBA00022448"/>
    </source>
</evidence>
<proteinExistence type="predicted"/>
<dbReference type="PANTHER" id="PTHR33214">
    <property type="entry name" value="BIFUNCTIONAL INHIBITOR/LIPID-TRANSFER PROTEIN/SEED STORAGE 2S ALBUMIN SUPERFAMILY PROTEIN"/>
    <property type="match status" value="1"/>
</dbReference>
<sequence>MKKGAAAVWWVVAIVVVLAVAEVHEAAAAAPCNPVELSPCLGAISGSQPPSEECCSKLKEQEPCFCDYIKNPIFKPYIDSPNAKKVAATCGVAFPKC</sequence>
<accession>A0AAW2Y8C5</accession>
<gene>
    <name evidence="5" type="ORF">Slati_0086900</name>
</gene>
<protein>
    <submittedName>
        <fullName evidence="5">Non-specific lipid-transfer protein 2</fullName>
    </submittedName>
</protein>
<dbReference type="CDD" id="cd01959">
    <property type="entry name" value="nsLTP2"/>
    <property type="match status" value="1"/>
</dbReference>
<feature type="chain" id="PRO_5043665974" evidence="3">
    <location>
        <begin position="22"/>
        <end position="97"/>
    </location>
</feature>
<organism evidence="5">
    <name type="scientific">Sesamum latifolium</name>
    <dbReference type="NCBI Taxonomy" id="2727402"/>
    <lineage>
        <taxon>Eukaryota</taxon>
        <taxon>Viridiplantae</taxon>
        <taxon>Streptophyta</taxon>
        <taxon>Embryophyta</taxon>
        <taxon>Tracheophyta</taxon>
        <taxon>Spermatophyta</taxon>
        <taxon>Magnoliopsida</taxon>
        <taxon>eudicotyledons</taxon>
        <taxon>Gunneridae</taxon>
        <taxon>Pentapetalae</taxon>
        <taxon>asterids</taxon>
        <taxon>lamiids</taxon>
        <taxon>Lamiales</taxon>
        <taxon>Pedaliaceae</taxon>
        <taxon>Sesamum</taxon>
    </lineage>
</organism>
<dbReference type="InterPro" id="IPR036312">
    <property type="entry name" value="Bifun_inhib/LTP/seed_sf"/>
</dbReference>
<feature type="domain" description="Bifunctional inhibitor/plant lipid transfer protein/seed storage helical" evidence="4">
    <location>
        <begin position="32"/>
        <end position="97"/>
    </location>
</feature>
<dbReference type="GO" id="GO:0006869">
    <property type="term" value="P:lipid transport"/>
    <property type="evidence" value="ECO:0007669"/>
    <property type="project" value="InterPro"/>
</dbReference>
<evidence type="ECO:0000259" key="4">
    <source>
        <dbReference type="SMART" id="SM00499"/>
    </source>
</evidence>
<dbReference type="InterPro" id="IPR033872">
    <property type="entry name" value="nsLTP2"/>
</dbReference>
<dbReference type="Gene3D" id="1.10.110.10">
    <property type="entry name" value="Plant lipid-transfer and hydrophobic proteins"/>
    <property type="match status" value="1"/>
</dbReference>
<evidence type="ECO:0000256" key="3">
    <source>
        <dbReference type="SAM" id="SignalP"/>
    </source>
</evidence>
<dbReference type="GO" id="GO:0008289">
    <property type="term" value="F:lipid binding"/>
    <property type="evidence" value="ECO:0007669"/>
    <property type="project" value="UniProtKB-KW"/>
</dbReference>
<reference evidence="5" key="2">
    <citation type="journal article" date="2024" name="Plant">
        <title>Genomic evolution and insights into agronomic trait innovations of Sesamum species.</title>
        <authorList>
            <person name="Miao H."/>
            <person name="Wang L."/>
            <person name="Qu L."/>
            <person name="Liu H."/>
            <person name="Sun Y."/>
            <person name="Le M."/>
            <person name="Wang Q."/>
            <person name="Wei S."/>
            <person name="Zheng Y."/>
            <person name="Lin W."/>
            <person name="Duan Y."/>
            <person name="Cao H."/>
            <person name="Xiong S."/>
            <person name="Wang X."/>
            <person name="Wei L."/>
            <person name="Li C."/>
            <person name="Ma Q."/>
            <person name="Ju M."/>
            <person name="Zhao R."/>
            <person name="Li G."/>
            <person name="Mu C."/>
            <person name="Tian Q."/>
            <person name="Mei H."/>
            <person name="Zhang T."/>
            <person name="Gao T."/>
            <person name="Zhang H."/>
        </authorList>
    </citation>
    <scope>NUCLEOTIDE SEQUENCE</scope>
    <source>
        <strain evidence="5">KEN1</strain>
    </source>
</reference>
<dbReference type="EMBL" id="JACGWN010000001">
    <property type="protein sequence ID" value="KAL0461993.1"/>
    <property type="molecule type" value="Genomic_DNA"/>
</dbReference>